<evidence type="ECO:0000313" key="2">
    <source>
        <dbReference type="EMBL" id="KAJ3490792.1"/>
    </source>
</evidence>
<evidence type="ECO:0000256" key="1">
    <source>
        <dbReference type="SAM" id="MobiDB-lite"/>
    </source>
</evidence>
<gene>
    <name evidence="2" type="ORF">NLI96_g1194</name>
</gene>
<proteinExistence type="predicted"/>
<dbReference type="AlphaFoldDB" id="A0AAD5YIN3"/>
<reference evidence="2" key="1">
    <citation type="submission" date="2022-07" db="EMBL/GenBank/DDBJ databases">
        <title>Genome Sequence of Physisporinus lineatus.</title>
        <authorList>
            <person name="Buettner E."/>
        </authorList>
    </citation>
    <scope>NUCLEOTIDE SEQUENCE</scope>
    <source>
        <strain evidence="2">VT162</strain>
    </source>
</reference>
<evidence type="ECO:0000313" key="3">
    <source>
        <dbReference type="Proteomes" id="UP001212997"/>
    </source>
</evidence>
<name>A0AAD5YIN3_9APHY</name>
<protein>
    <submittedName>
        <fullName evidence="2">Uncharacterized protein</fullName>
    </submittedName>
</protein>
<dbReference type="EMBL" id="JANAWD010000022">
    <property type="protein sequence ID" value="KAJ3490792.1"/>
    <property type="molecule type" value="Genomic_DNA"/>
</dbReference>
<feature type="region of interest" description="Disordered" evidence="1">
    <location>
        <begin position="418"/>
        <end position="444"/>
    </location>
</feature>
<sequence>MNPSNTQLPPTFTGTPTELHAEIAQYLPTHDIATLSSLNWITHLTYTRSLFENVEPYHLEGLLSLAAGQRTAQSSAAGQSSNLSHTQHLSIDLNSQQFNGRIRGPHHGTAVGGRARKLPRRDQWAEYTNALQTVIQLCTNLQSLVIKNMFAIDSFFAPLGPSTRHCFSGLRSLQNLRLTVSPQVVWADFQQFLLNALPLLTALKTLSIETKPGERAMNVMQPQGDPNTQTRVDIGSLSIPLPPSVEILKLCGLNLAPLPVTGPPLSLNTLEFHSQAELNPITEFLRNPRVKASVRYLTLNVYGYVNLANVLPSNLREIRIHMRCSDLVSTLPQVLRLQTLRRLLIAVNADYQVDFGLLRDYFYSFVTSTGTNLSNLASIVIWRHTQIRVEATKTEGNRVDARVLRDFLRQLDIKVAALPSHPPTPQELSSPGTSTSGSSRSGSHRRAALLPVYSQAGSSSSSHLRRH</sequence>
<dbReference type="Proteomes" id="UP001212997">
    <property type="component" value="Unassembled WGS sequence"/>
</dbReference>
<organism evidence="2 3">
    <name type="scientific">Meripilus lineatus</name>
    <dbReference type="NCBI Taxonomy" id="2056292"/>
    <lineage>
        <taxon>Eukaryota</taxon>
        <taxon>Fungi</taxon>
        <taxon>Dikarya</taxon>
        <taxon>Basidiomycota</taxon>
        <taxon>Agaricomycotina</taxon>
        <taxon>Agaricomycetes</taxon>
        <taxon>Polyporales</taxon>
        <taxon>Meripilaceae</taxon>
        <taxon>Meripilus</taxon>
    </lineage>
</organism>
<accession>A0AAD5YIN3</accession>
<comment type="caution">
    <text evidence="2">The sequence shown here is derived from an EMBL/GenBank/DDBJ whole genome shotgun (WGS) entry which is preliminary data.</text>
</comment>
<feature type="compositionally biased region" description="Low complexity" evidence="1">
    <location>
        <begin position="429"/>
        <end position="441"/>
    </location>
</feature>
<keyword evidence="3" id="KW-1185">Reference proteome</keyword>